<dbReference type="EMBL" id="AP006171">
    <property type="protein sequence ID" value="BAD46660.1"/>
    <property type="molecule type" value="Genomic_DNA"/>
</dbReference>
<evidence type="ECO:0000313" key="4">
    <source>
        <dbReference type="Proteomes" id="UP000000763"/>
    </source>
</evidence>
<evidence type="ECO:0000313" key="3">
    <source>
        <dbReference type="EMBL" id="BAD46660.1"/>
    </source>
</evidence>
<feature type="region of interest" description="Disordered" evidence="1">
    <location>
        <begin position="1"/>
        <end position="22"/>
    </location>
</feature>
<dbReference type="EMBL" id="AP005558">
    <property type="protein sequence ID" value="BAD46238.1"/>
    <property type="molecule type" value="Genomic_DNA"/>
</dbReference>
<accession>Q650V7</accession>
<protein>
    <submittedName>
        <fullName evidence="3">Uncharacterized protein</fullName>
    </submittedName>
</protein>
<name>Q650V7_ORYSJ</name>
<feature type="compositionally biased region" description="Pro residues" evidence="1">
    <location>
        <begin position="1"/>
        <end position="14"/>
    </location>
</feature>
<organism evidence="3 4">
    <name type="scientific">Oryza sativa subsp. japonica</name>
    <name type="common">Rice</name>
    <dbReference type="NCBI Taxonomy" id="39947"/>
    <lineage>
        <taxon>Eukaryota</taxon>
        <taxon>Viridiplantae</taxon>
        <taxon>Streptophyta</taxon>
        <taxon>Embryophyta</taxon>
        <taxon>Tracheophyta</taxon>
        <taxon>Spermatophyta</taxon>
        <taxon>Magnoliopsida</taxon>
        <taxon>Liliopsida</taxon>
        <taxon>Poales</taxon>
        <taxon>Poaceae</taxon>
        <taxon>BOP clade</taxon>
        <taxon>Oryzoideae</taxon>
        <taxon>Oryzeae</taxon>
        <taxon>Oryzinae</taxon>
        <taxon>Oryza</taxon>
        <taxon>Oryza sativa</taxon>
    </lineage>
</organism>
<dbReference type="AlphaFoldDB" id="Q650V7"/>
<gene>
    <name evidence="2" type="ORF">OJ1155_H10.6</name>
    <name evidence="3" type="ORF">OSJNBa0070E11.15</name>
</gene>
<proteinExistence type="predicted"/>
<reference evidence="4" key="4">
    <citation type="journal article" date="2008" name="Nucleic Acids Res.">
        <title>The rice annotation project database (RAP-DB): 2008 update.</title>
        <authorList>
            <consortium name="The rice annotation project (RAP)"/>
        </authorList>
    </citation>
    <scope>GENOME REANNOTATION</scope>
    <source>
        <strain evidence="4">cv. Nipponbare</strain>
    </source>
</reference>
<reference evidence="4" key="3">
    <citation type="journal article" date="2005" name="Nature">
        <title>The map-based sequence of the rice genome.</title>
        <authorList>
            <consortium name="International rice genome sequencing project (IRGSP)"/>
            <person name="Matsumoto T."/>
            <person name="Wu J."/>
            <person name="Kanamori H."/>
            <person name="Katayose Y."/>
            <person name="Fujisawa M."/>
            <person name="Namiki N."/>
            <person name="Mizuno H."/>
            <person name="Yamamoto K."/>
            <person name="Antonio B.A."/>
            <person name="Baba T."/>
            <person name="Sakata K."/>
            <person name="Nagamura Y."/>
            <person name="Aoki H."/>
            <person name="Arikawa K."/>
            <person name="Arita K."/>
            <person name="Bito T."/>
            <person name="Chiden Y."/>
            <person name="Fujitsuka N."/>
            <person name="Fukunaka R."/>
            <person name="Hamada M."/>
            <person name="Harada C."/>
            <person name="Hayashi A."/>
            <person name="Hijishita S."/>
            <person name="Honda M."/>
            <person name="Hosokawa S."/>
            <person name="Ichikawa Y."/>
            <person name="Idonuma A."/>
            <person name="Iijima M."/>
            <person name="Ikeda M."/>
            <person name="Ikeno M."/>
            <person name="Ito K."/>
            <person name="Ito S."/>
            <person name="Ito T."/>
            <person name="Ito Y."/>
            <person name="Ito Y."/>
            <person name="Iwabuchi A."/>
            <person name="Kamiya K."/>
            <person name="Karasawa W."/>
            <person name="Kurita K."/>
            <person name="Katagiri S."/>
            <person name="Kikuta A."/>
            <person name="Kobayashi H."/>
            <person name="Kobayashi N."/>
            <person name="Machita K."/>
            <person name="Maehara T."/>
            <person name="Masukawa M."/>
            <person name="Mizubayashi T."/>
            <person name="Mukai Y."/>
            <person name="Nagasaki H."/>
            <person name="Nagata Y."/>
            <person name="Naito S."/>
            <person name="Nakashima M."/>
            <person name="Nakama Y."/>
            <person name="Nakamichi Y."/>
            <person name="Nakamura M."/>
            <person name="Meguro A."/>
            <person name="Negishi M."/>
            <person name="Ohta I."/>
            <person name="Ohta T."/>
            <person name="Okamoto M."/>
            <person name="Ono N."/>
            <person name="Saji S."/>
            <person name="Sakaguchi M."/>
            <person name="Sakai K."/>
            <person name="Shibata M."/>
            <person name="Shimokawa T."/>
            <person name="Song J."/>
            <person name="Takazaki Y."/>
            <person name="Terasawa K."/>
            <person name="Tsugane M."/>
            <person name="Tsuji K."/>
            <person name="Ueda S."/>
            <person name="Waki K."/>
            <person name="Yamagata H."/>
            <person name="Yamamoto M."/>
            <person name="Yamamoto S."/>
            <person name="Yamane H."/>
            <person name="Yoshiki S."/>
            <person name="Yoshihara R."/>
            <person name="Yukawa K."/>
            <person name="Zhong H."/>
            <person name="Yano M."/>
            <person name="Yuan Q."/>
            <person name="Ouyang S."/>
            <person name="Liu J."/>
            <person name="Jones K.M."/>
            <person name="Gansberger K."/>
            <person name="Moffat K."/>
            <person name="Hill J."/>
            <person name="Bera J."/>
            <person name="Fadrosh D."/>
            <person name="Jin S."/>
            <person name="Johri S."/>
            <person name="Kim M."/>
            <person name="Overton L."/>
            <person name="Reardon M."/>
            <person name="Tsitrin T."/>
            <person name="Vuong H."/>
            <person name="Weaver B."/>
            <person name="Ciecko A."/>
            <person name="Tallon L."/>
            <person name="Jackson J."/>
            <person name="Pai G."/>
            <person name="Aken S.V."/>
            <person name="Utterback T."/>
            <person name="Reidmuller S."/>
            <person name="Feldblyum T."/>
            <person name="Hsiao J."/>
            <person name="Zismann V."/>
            <person name="Iobst S."/>
            <person name="de Vazeille A.R."/>
            <person name="Buell C.R."/>
            <person name="Ying K."/>
            <person name="Li Y."/>
            <person name="Lu T."/>
            <person name="Huang Y."/>
            <person name="Zhao Q."/>
            <person name="Feng Q."/>
            <person name="Zhang L."/>
            <person name="Zhu J."/>
            <person name="Weng Q."/>
            <person name="Mu J."/>
            <person name="Lu Y."/>
            <person name="Fan D."/>
            <person name="Liu Y."/>
            <person name="Guan J."/>
            <person name="Zhang Y."/>
            <person name="Yu S."/>
            <person name="Liu X."/>
            <person name="Zhang Y."/>
            <person name="Hong G."/>
            <person name="Han B."/>
            <person name="Choisne N."/>
            <person name="Demange N."/>
            <person name="Orjeda G."/>
            <person name="Samain S."/>
            <person name="Cattolico L."/>
            <person name="Pelletier E."/>
            <person name="Couloux A."/>
            <person name="Segurens B."/>
            <person name="Wincker P."/>
            <person name="D'Hont A."/>
            <person name="Scarpelli C."/>
            <person name="Weissenbach J."/>
            <person name="Salanoubat M."/>
            <person name="Quetier F."/>
            <person name="Yu Y."/>
            <person name="Kim H.R."/>
            <person name="Rambo T."/>
            <person name="Currie J."/>
            <person name="Collura K."/>
            <person name="Luo M."/>
            <person name="Yang T."/>
            <person name="Ammiraju J.S.S."/>
            <person name="Engler F."/>
            <person name="Soderlund C."/>
            <person name="Wing R.A."/>
            <person name="Palmer L.E."/>
            <person name="de la Bastide M."/>
            <person name="Spiegel L."/>
            <person name="Nascimento L."/>
            <person name="Zutavern T."/>
            <person name="O'Shaughnessy A."/>
            <person name="Dike S."/>
            <person name="Dedhia N."/>
            <person name="Preston R."/>
            <person name="Balija V."/>
            <person name="McCombie W.R."/>
            <person name="Chow T."/>
            <person name="Chen H."/>
            <person name="Chung M."/>
            <person name="Chen C."/>
            <person name="Shaw J."/>
            <person name="Wu H."/>
            <person name="Hsiao K."/>
            <person name="Chao Y."/>
            <person name="Chu M."/>
            <person name="Cheng C."/>
            <person name="Hour A."/>
            <person name="Lee P."/>
            <person name="Lin S."/>
            <person name="Lin Y."/>
            <person name="Liou J."/>
            <person name="Liu S."/>
            <person name="Hsing Y."/>
            <person name="Raghuvanshi S."/>
            <person name="Mohanty A."/>
            <person name="Bharti A.K."/>
            <person name="Gaur A."/>
            <person name="Gupta V."/>
            <person name="Kumar D."/>
            <person name="Ravi V."/>
            <person name="Vij S."/>
            <person name="Kapur A."/>
            <person name="Khurana P."/>
            <person name="Khurana P."/>
            <person name="Khurana J.P."/>
            <person name="Tyagi A.K."/>
            <person name="Gaikwad K."/>
            <person name="Singh A."/>
            <person name="Dalal V."/>
            <person name="Srivastava S."/>
            <person name="Dixit A."/>
            <person name="Pal A.K."/>
            <person name="Ghazi I.A."/>
            <person name="Yadav M."/>
            <person name="Pandit A."/>
            <person name="Bhargava A."/>
            <person name="Sureshbabu K."/>
            <person name="Batra K."/>
            <person name="Sharma T.R."/>
            <person name="Mohapatra T."/>
            <person name="Singh N.K."/>
            <person name="Messing J."/>
            <person name="Nelson A.B."/>
            <person name="Fuks G."/>
            <person name="Kavchok S."/>
            <person name="Keizer G."/>
            <person name="Linton E."/>
            <person name="Llaca V."/>
            <person name="Song R."/>
            <person name="Tanyolac B."/>
            <person name="Young S."/>
            <person name="Ho-Il K."/>
            <person name="Hahn J.H."/>
            <person name="Sangsakoo G."/>
            <person name="Vanavichit A."/>
            <person name="de Mattos Luiz.A.T."/>
            <person name="Zimmer P.D."/>
            <person name="Malone G."/>
            <person name="Dellagostin O."/>
            <person name="de Oliveira A.C."/>
            <person name="Bevan M."/>
            <person name="Bancroft I."/>
            <person name="Minx P."/>
            <person name="Cordum H."/>
            <person name="Wilson R."/>
            <person name="Cheng Z."/>
            <person name="Jin W."/>
            <person name="Jiang J."/>
            <person name="Leong S.A."/>
            <person name="Iwama H."/>
            <person name="Gojobori T."/>
            <person name="Itoh T."/>
            <person name="Niimura Y."/>
            <person name="Fujii Y."/>
            <person name="Habara T."/>
            <person name="Sakai H."/>
            <person name="Sato Y."/>
            <person name="Wilson G."/>
            <person name="Kumar K."/>
            <person name="McCouch S."/>
            <person name="Juretic N."/>
            <person name="Hoen D."/>
            <person name="Wright S."/>
            <person name="Bruskiewich R."/>
            <person name="Bureau T."/>
            <person name="Miyao A."/>
            <person name="Hirochika H."/>
            <person name="Nishikawa T."/>
            <person name="Kadowaki K."/>
            <person name="Sugiura M."/>
            <person name="Burr B."/>
            <person name="Sasaki T."/>
        </authorList>
    </citation>
    <scope>NUCLEOTIDE SEQUENCE [LARGE SCALE GENOMIC DNA]</scope>
    <source>
        <strain evidence="4">cv. Nipponbare</strain>
    </source>
</reference>
<reference evidence="2" key="1">
    <citation type="submission" date="2002-07" db="EMBL/GenBank/DDBJ databases">
        <title>Oryza sativa nipponbare(GA3) genomic DNA, chromosome 9, BAC clone:OJ1155_H10.</title>
        <authorList>
            <person name="Sasaki T."/>
            <person name="Matsumoto T."/>
            <person name="Hattori M."/>
            <person name="Sakaki Y."/>
            <person name="Katayose Y."/>
        </authorList>
    </citation>
    <scope>NUCLEOTIDE SEQUENCE</scope>
</reference>
<evidence type="ECO:0000313" key="2">
    <source>
        <dbReference type="EMBL" id="BAD46238.1"/>
    </source>
</evidence>
<sequence length="74" mass="7968">MLPRTPQPVSPSPRAPSSRRWGRSVELVVSLSPPPPSATGARGLVVLVLECRGHQLVRHGRADMHPRVPGAHLV</sequence>
<reference evidence="3" key="2">
    <citation type="submission" date="2003-01" db="EMBL/GenBank/DDBJ databases">
        <title>Oryza sativa nipponbare(GA3) genomic DNA, chromosome 9, BAC clone:OSJNBa0070E11.</title>
        <authorList>
            <person name="Sasaki T."/>
            <person name="Matsumoto T."/>
            <person name="Katayose Y."/>
        </authorList>
    </citation>
    <scope>NUCLEOTIDE SEQUENCE</scope>
</reference>
<dbReference type="Proteomes" id="UP000000763">
    <property type="component" value="Chromosome 9"/>
</dbReference>
<evidence type="ECO:0000256" key="1">
    <source>
        <dbReference type="SAM" id="MobiDB-lite"/>
    </source>
</evidence>